<dbReference type="Gene3D" id="3.40.50.300">
    <property type="entry name" value="P-loop containing nucleotide triphosphate hydrolases"/>
    <property type="match status" value="1"/>
</dbReference>
<organism evidence="5 6">
    <name type="scientific">Ideonella paludis</name>
    <dbReference type="NCBI Taxonomy" id="1233411"/>
    <lineage>
        <taxon>Bacteria</taxon>
        <taxon>Pseudomonadati</taxon>
        <taxon>Pseudomonadota</taxon>
        <taxon>Betaproteobacteria</taxon>
        <taxon>Burkholderiales</taxon>
        <taxon>Sphaerotilaceae</taxon>
        <taxon>Ideonella</taxon>
    </lineage>
</organism>
<dbReference type="PANTHER" id="PTHR30258:SF1">
    <property type="entry name" value="PROTEIN TRANSPORT PROTEIN HOFB HOMOLOG"/>
    <property type="match status" value="1"/>
</dbReference>
<comment type="similarity">
    <text evidence="1">Belongs to the GSP E family.</text>
</comment>
<gene>
    <name evidence="5" type="ORF">KAK11_20990</name>
</gene>
<dbReference type="InterPro" id="IPR027417">
    <property type="entry name" value="P-loop_NTPase"/>
</dbReference>
<evidence type="ECO:0000256" key="1">
    <source>
        <dbReference type="ARBA" id="ARBA00006611"/>
    </source>
</evidence>
<dbReference type="InterPro" id="IPR003593">
    <property type="entry name" value="AAA+_ATPase"/>
</dbReference>
<comment type="caution">
    <text evidence="5">The sequence shown here is derived from an EMBL/GenBank/DDBJ whole genome shotgun (WGS) entry which is preliminary data.</text>
</comment>
<evidence type="ECO:0000256" key="2">
    <source>
        <dbReference type="ARBA" id="ARBA00022741"/>
    </source>
</evidence>
<evidence type="ECO:0000256" key="3">
    <source>
        <dbReference type="ARBA" id="ARBA00022840"/>
    </source>
</evidence>
<accession>A0ABS5E320</accession>
<dbReference type="SUPFAM" id="SSF160246">
    <property type="entry name" value="EspE N-terminal domain-like"/>
    <property type="match status" value="1"/>
</dbReference>
<keyword evidence="6" id="KW-1185">Reference proteome</keyword>
<feature type="domain" description="Bacterial type II secretion system protein E" evidence="4">
    <location>
        <begin position="364"/>
        <end position="378"/>
    </location>
</feature>
<dbReference type="Gene3D" id="3.30.450.90">
    <property type="match status" value="1"/>
</dbReference>
<evidence type="ECO:0000259" key="4">
    <source>
        <dbReference type="PROSITE" id="PS00662"/>
    </source>
</evidence>
<dbReference type="Proteomes" id="UP000672097">
    <property type="component" value="Unassembled WGS sequence"/>
</dbReference>
<evidence type="ECO:0000313" key="6">
    <source>
        <dbReference type="Proteomes" id="UP000672097"/>
    </source>
</evidence>
<proteinExistence type="inferred from homology"/>
<sequence>MSRIDHRFIELCRNDGLINDMEAQLLGQQFRAGIDLEPLFLKGGFVTEERLYRKIAEFLALRYVEPAELQFQRELQELLPAELQLQLNFTPLSKGAGFIEVVAGSLDFEAIEQAVFKRLSYRTRIHLCAPAVMRNSLRRSFSNAEAAFAAEVQRLTKLQGKTGTFDQFSTLLLRFAVAERATDIHIAPFEGALQIYFRVDGVMRPVMALAPWFSRYISFLKVLSEMDISEQRMPQDGSFSVEINGVPYTIRVSTIVTGLGERIAMRLLCESSEVPDVVALGYTQQAADLLNEVANQPNGLIVVTGPTGSGKSSTLHAMIKMTDLIGRNVLTVEDPVEYLLPLAGQTEVNKKAGYDFQRALRHFLRHDPDVILLGEMRDPETAKAAVDAAATGHLVLSTLHVTSTSGVPNRLVSMGLHPVSLAENLRCVISQRLVRRLCPHCRRFELLPPDDCRRLGLEQGQGGRRVGCEQCRGTGYLGRLPVYEILRVSPQIRNLVQAEASADAIRDEMVRGGFATMHDCARDQVLAGEVDADEVERVLGARW</sequence>
<keyword evidence="3" id="KW-0067">ATP-binding</keyword>
<name>A0ABS5E320_9BURK</name>
<dbReference type="CDD" id="cd01129">
    <property type="entry name" value="PulE-GspE-like"/>
    <property type="match status" value="1"/>
</dbReference>
<dbReference type="RefSeq" id="WP_210811535.1">
    <property type="nucleotide sequence ID" value="NZ_JAGQDG010000010.1"/>
</dbReference>
<reference evidence="5 6" key="1">
    <citation type="submission" date="2021-04" db="EMBL/GenBank/DDBJ databases">
        <title>The genome sequence of type strain Ideonella paludis KCTC 32238.</title>
        <authorList>
            <person name="Liu Y."/>
        </authorList>
    </citation>
    <scope>NUCLEOTIDE SEQUENCE [LARGE SCALE GENOMIC DNA]</scope>
    <source>
        <strain evidence="5 6">KCTC 32238</strain>
    </source>
</reference>
<dbReference type="SUPFAM" id="SSF52540">
    <property type="entry name" value="P-loop containing nucleoside triphosphate hydrolases"/>
    <property type="match status" value="1"/>
</dbReference>
<dbReference type="PANTHER" id="PTHR30258">
    <property type="entry name" value="TYPE II SECRETION SYSTEM PROTEIN GSPE-RELATED"/>
    <property type="match status" value="1"/>
</dbReference>
<dbReference type="InterPro" id="IPR001482">
    <property type="entry name" value="T2SS/T4SS_dom"/>
</dbReference>
<dbReference type="SMART" id="SM00382">
    <property type="entry name" value="AAA"/>
    <property type="match status" value="1"/>
</dbReference>
<dbReference type="Pfam" id="PF00437">
    <property type="entry name" value="T2SSE"/>
    <property type="match status" value="1"/>
</dbReference>
<keyword evidence="2" id="KW-0547">Nucleotide-binding</keyword>
<dbReference type="PROSITE" id="PS00662">
    <property type="entry name" value="T2SP_E"/>
    <property type="match status" value="1"/>
</dbReference>
<dbReference type="InterPro" id="IPR037257">
    <property type="entry name" value="T2SS_E_N_sf"/>
</dbReference>
<protein>
    <submittedName>
        <fullName evidence="5">Type II/IV secretion system protein</fullName>
    </submittedName>
</protein>
<dbReference type="EMBL" id="JAGQDG010000010">
    <property type="protein sequence ID" value="MBQ0937812.1"/>
    <property type="molecule type" value="Genomic_DNA"/>
</dbReference>
<evidence type="ECO:0000313" key="5">
    <source>
        <dbReference type="EMBL" id="MBQ0937812.1"/>
    </source>
</evidence>